<evidence type="ECO:0000256" key="1">
    <source>
        <dbReference type="SAM" id="MobiDB-lite"/>
    </source>
</evidence>
<organism evidence="2 3">
    <name type="scientific">Vitrella brassicaformis (strain CCMP3155)</name>
    <dbReference type="NCBI Taxonomy" id="1169540"/>
    <lineage>
        <taxon>Eukaryota</taxon>
        <taxon>Sar</taxon>
        <taxon>Alveolata</taxon>
        <taxon>Colpodellida</taxon>
        <taxon>Vitrellaceae</taxon>
        <taxon>Vitrella</taxon>
    </lineage>
</organism>
<name>A0A0G4EKJ3_VITBC</name>
<dbReference type="Proteomes" id="UP000041254">
    <property type="component" value="Unassembled WGS sequence"/>
</dbReference>
<dbReference type="InParanoid" id="A0A0G4EKJ3"/>
<proteinExistence type="predicted"/>
<dbReference type="EMBL" id="CDMY01000255">
    <property type="protein sequence ID" value="CEL97641.1"/>
    <property type="molecule type" value="Genomic_DNA"/>
</dbReference>
<feature type="region of interest" description="Disordered" evidence="1">
    <location>
        <begin position="70"/>
        <end position="109"/>
    </location>
</feature>
<accession>A0A0G4EKJ3</accession>
<gene>
    <name evidence="2" type="ORF">Vbra_12226</name>
</gene>
<dbReference type="AlphaFoldDB" id="A0A0G4EKJ3"/>
<keyword evidence="3" id="KW-1185">Reference proteome</keyword>
<dbReference type="VEuPathDB" id="CryptoDB:Vbra_12226"/>
<evidence type="ECO:0000313" key="3">
    <source>
        <dbReference type="Proteomes" id="UP000041254"/>
    </source>
</evidence>
<feature type="compositionally biased region" description="Low complexity" evidence="1">
    <location>
        <begin position="81"/>
        <end position="102"/>
    </location>
</feature>
<evidence type="ECO:0000313" key="2">
    <source>
        <dbReference type="EMBL" id="CEL97641.1"/>
    </source>
</evidence>
<protein>
    <submittedName>
        <fullName evidence="2">Uncharacterized protein</fullName>
    </submittedName>
</protein>
<reference evidence="2 3" key="1">
    <citation type="submission" date="2014-11" db="EMBL/GenBank/DDBJ databases">
        <authorList>
            <person name="Zhu J."/>
            <person name="Qi W."/>
            <person name="Song R."/>
        </authorList>
    </citation>
    <scope>NUCLEOTIDE SEQUENCE [LARGE SCALE GENOMIC DNA]</scope>
</reference>
<sequence>MRDGDDPLVFERAVKKLLEEDREEYERWLEASGGADILWEGAARCADSAADMWFAQAAEAKAKAEHARALAQQTRAKKRGSTAGMATTTTTANANVTATGSAYMPPKGH</sequence>